<dbReference type="GO" id="GO:0008270">
    <property type="term" value="F:zinc ion binding"/>
    <property type="evidence" value="ECO:0007669"/>
    <property type="project" value="UniProtKB-KW"/>
</dbReference>
<dbReference type="PROSITE" id="PS50865">
    <property type="entry name" value="ZF_MYND_2"/>
    <property type="match status" value="1"/>
</dbReference>
<dbReference type="PROSITE" id="PS00973">
    <property type="entry name" value="USP_2"/>
    <property type="match status" value="1"/>
</dbReference>
<reference evidence="11" key="1">
    <citation type="submission" date="2021-03" db="EMBL/GenBank/DDBJ databases">
        <authorList>
            <person name="Bekaert M."/>
        </authorList>
    </citation>
    <scope>NUCLEOTIDE SEQUENCE</scope>
</reference>
<dbReference type="CDD" id="cd02674">
    <property type="entry name" value="Peptidase_C19R"/>
    <property type="match status" value="1"/>
</dbReference>
<organism evidence="11 12">
    <name type="scientific">Mytilus edulis</name>
    <name type="common">Blue mussel</name>
    <dbReference type="NCBI Taxonomy" id="6550"/>
    <lineage>
        <taxon>Eukaryota</taxon>
        <taxon>Metazoa</taxon>
        <taxon>Spiralia</taxon>
        <taxon>Lophotrochozoa</taxon>
        <taxon>Mollusca</taxon>
        <taxon>Bivalvia</taxon>
        <taxon>Autobranchia</taxon>
        <taxon>Pteriomorphia</taxon>
        <taxon>Mytilida</taxon>
        <taxon>Mytiloidea</taxon>
        <taxon>Mytilidae</taxon>
        <taxon>Mytilinae</taxon>
        <taxon>Mytilus</taxon>
    </lineage>
</organism>
<feature type="compositionally biased region" description="Basic and acidic residues" evidence="7">
    <location>
        <begin position="1251"/>
        <end position="1262"/>
    </location>
</feature>
<evidence type="ECO:0000256" key="5">
    <source>
        <dbReference type="ARBA" id="ARBA00022833"/>
    </source>
</evidence>
<dbReference type="PROSITE" id="PS51203">
    <property type="entry name" value="CS"/>
    <property type="match status" value="2"/>
</dbReference>
<dbReference type="GO" id="GO:0004843">
    <property type="term" value="F:cysteine-type deubiquitinase activity"/>
    <property type="evidence" value="ECO:0007669"/>
    <property type="project" value="UniProtKB-EC"/>
</dbReference>
<dbReference type="InterPro" id="IPR008978">
    <property type="entry name" value="HSP20-like_chaperone"/>
</dbReference>
<feature type="region of interest" description="Disordered" evidence="7">
    <location>
        <begin position="1321"/>
        <end position="1347"/>
    </location>
</feature>
<dbReference type="SUPFAM" id="SSF54001">
    <property type="entry name" value="Cysteine proteinases"/>
    <property type="match status" value="1"/>
</dbReference>
<dbReference type="Gene3D" id="6.10.140.2220">
    <property type="match status" value="1"/>
</dbReference>
<keyword evidence="3" id="KW-0479">Metal-binding</keyword>
<dbReference type="PANTHER" id="PTHR21646:SF74">
    <property type="entry name" value="UBIQUITIN CARBOXYL-TERMINAL HYDROLASE 19"/>
    <property type="match status" value="1"/>
</dbReference>
<dbReference type="GO" id="GO:0016579">
    <property type="term" value="P:protein deubiquitination"/>
    <property type="evidence" value="ECO:0007669"/>
    <property type="project" value="InterPro"/>
</dbReference>
<dbReference type="InterPro" id="IPR002893">
    <property type="entry name" value="Znf_MYND"/>
</dbReference>
<evidence type="ECO:0000256" key="7">
    <source>
        <dbReference type="SAM" id="MobiDB-lite"/>
    </source>
</evidence>
<proteinExistence type="predicted"/>
<dbReference type="CDD" id="cd06463">
    <property type="entry name" value="p23_like"/>
    <property type="match status" value="1"/>
</dbReference>
<feature type="compositionally biased region" description="Basic and acidic residues" evidence="7">
    <location>
        <begin position="389"/>
        <end position="402"/>
    </location>
</feature>
<feature type="compositionally biased region" description="Basic and acidic residues" evidence="7">
    <location>
        <begin position="10"/>
        <end position="22"/>
    </location>
</feature>
<dbReference type="Proteomes" id="UP000683360">
    <property type="component" value="Unassembled WGS sequence"/>
</dbReference>
<dbReference type="InterPro" id="IPR038765">
    <property type="entry name" value="Papain-like_cys_pep_sf"/>
</dbReference>
<evidence type="ECO:0000259" key="10">
    <source>
        <dbReference type="PROSITE" id="PS51203"/>
    </source>
</evidence>
<dbReference type="PANTHER" id="PTHR21646">
    <property type="entry name" value="UBIQUITIN CARBOXYL-TERMINAL HYDROLASE"/>
    <property type="match status" value="1"/>
</dbReference>
<dbReference type="InterPro" id="IPR007052">
    <property type="entry name" value="CS_dom"/>
</dbReference>
<feature type="region of interest" description="Disordered" evidence="7">
    <location>
        <begin position="822"/>
        <end position="861"/>
    </location>
</feature>
<dbReference type="SUPFAM" id="SSF144232">
    <property type="entry name" value="HIT/MYND zinc finger-like"/>
    <property type="match status" value="1"/>
</dbReference>
<feature type="domain" description="CS" evidence="10">
    <location>
        <begin position="241"/>
        <end position="342"/>
    </location>
</feature>
<evidence type="ECO:0000259" key="9">
    <source>
        <dbReference type="PROSITE" id="PS50865"/>
    </source>
</evidence>
<dbReference type="PROSITE" id="PS50235">
    <property type="entry name" value="USP_3"/>
    <property type="match status" value="1"/>
</dbReference>
<feature type="region of interest" description="Disordered" evidence="7">
    <location>
        <begin position="1"/>
        <end position="66"/>
    </location>
</feature>
<feature type="region of interest" description="Disordered" evidence="7">
    <location>
        <begin position="1225"/>
        <end position="1282"/>
    </location>
</feature>
<dbReference type="PROSITE" id="PS00972">
    <property type="entry name" value="USP_1"/>
    <property type="match status" value="1"/>
</dbReference>
<evidence type="ECO:0000256" key="2">
    <source>
        <dbReference type="ARBA" id="ARBA00012759"/>
    </source>
</evidence>
<dbReference type="Pfam" id="PF04969">
    <property type="entry name" value="CS"/>
    <property type="match status" value="2"/>
</dbReference>
<dbReference type="InterPro" id="IPR018200">
    <property type="entry name" value="USP_CS"/>
</dbReference>
<evidence type="ECO:0000256" key="4">
    <source>
        <dbReference type="ARBA" id="ARBA00022771"/>
    </source>
</evidence>
<dbReference type="InterPro" id="IPR028889">
    <property type="entry name" value="USP"/>
</dbReference>
<sequence>MDGSAAELSIYRDDTSKIEQSPKKRKHTGEVCAEEQHKRQKTLDVQETKEMSTKMREMSDEKQGSTARANFKKLSYTWKQSEDELVMVFDQEGLTPNQKDLDISFGDQYVLIKFPDGKQTWSLIFAKNIDRENTKVQWKKKKLHITMKKKCPQIWSSLERVLKKLQSEPSSEDISEAKKTDLSSVSSTEVMTSGQASGDTPSPDQMSTSEATGDDSGQGDTQTSDEYCVDKDKEEEPVYQLEHVKNSFLEKDDTMTVQIYVKEVKKDTVEVNMTDQTFSVKFSTINPQFLKLHKDTTSDTIFNWEVKLKHEIVPDKCRYKLFPSVLEITLSKEVSGRWCALEAPQRKVTAPAPKSDEWLPTTSSSSSSENKSSSAKPKIVQFDELEDPVITKKQERDEDNRAMADSMKGATGTSASSQKPTCKVSPLNKNMDLEQNVRSGFTGLDNLGNTCFMNSVLQCLSNTREFRDYFLSSKFQDDINTDNPLGFGGKLAISFATLLKVLWAGTHYSYAPSKLKYLISMKASQFTGFAQHDAQEFMAFLLDGLHEDLNRVRKKPYTGTVDSDGRPDHVVADEAWEVYKKRNNSFIVDLFQGQYKSKLVCPVCGKVSITFDPFLYLQVPLPKKKRLIPVIFMWKDPYKKPVQLILRLPKESTTQMLKDAVYKKTGVSPRNMRVFESYKSKFYKFFQNGDDLSSIQANDTIIVSEVLSAEVAGENVYEVYILQRTVLPSQLPNRCASCRSLCPEGSKLKRCMKCYKAGYCDQQCQKNHWPLHKMHCKQSPEPVGLPFVISISESRATFSRICKLMEAYARYSVEIFQPPVKTDSRMSCQPSPSNLSNSSQSSGSMSSLDSQSSCSSSCTITADQEHVGEGEADIGEISSSGSSLVANVGSALDVTDTGSANRSATNIPSCIVNSDLQLSDDADDESEERNLPEYTSFKLPVDDNAQDNVISLDPPVETDKPKVIPTKPVLGIQSMEAERQSQLFYVKPVNQEGVSLKGPDGERIEDKGDVPIDLTYRQFLSMDWKNNDKLDSYVLVQTKEIDYEEDSTFNRSTDDESNSITLEQCLDLFTEPEILNPDEAWYCPKCKQHREATKQMSIWRLPHTVIIQLKRFSFRNFIWRDKIDKMVEFPTRGLNLSPYLIGKGHDGGPPPLYDLYAVVNHYGGILGGHYTSFVRCSDTIDPKKNEIDWRLCDDSRVSSIGHEKNAVSRGAYLLFYRCRTPFSPPPQIDLYDDEDEEGPSKEGSTSNDSSSEPKEDSTKDSDSLLYMGEDFPDMGDNSEKLTDDFGEMSQAQAGVKTFIKIESGHNKTRGLQVGSSIGVMDQASDNSSISDTEETHPQGYTDMEAVD</sequence>
<feature type="compositionally biased region" description="Polar residues" evidence="7">
    <location>
        <begin position="411"/>
        <end position="420"/>
    </location>
</feature>
<dbReference type="InterPro" id="IPR050185">
    <property type="entry name" value="Ub_carboxyl-term_hydrolase"/>
</dbReference>
<evidence type="ECO:0000256" key="6">
    <source>
        <dbReference type="PROSITE-ProRule" id="PRU00134"/>
    </source>
</evidence>
<feature type="compositionally biased region" description="Low complexity" evidence="7">
    <location>
        <begin position="363"/>
        <end position="374"/>
    </location>
</feature>
<dbReference type="EMBL" id="CAJPWZ010001475">
    <property type="protein sequence ID" value="CAG2216244.1"/>
    <property type="molecule type" value="Genomic_DNA"/>
</dbReference>
<keyword evidence="12" id="KW-1185">Reference proteome</keyword>
<name>A0A8S3SDS5_MYTED</name>
<dbReference type="Gene3D" id="2.60.40.790">
    <property type="match status" value="2"/>
</dbReference>
<protein>
    <recommendedName>
        <fullName evidence="2">ubiquitinyl hydrolase 1</fullName>
        <ecNumber evidence="2">3.4.19.12</ecNumber>
    </recommendedName>
</protein>
<evidence type="ECO:0000313" key="12">
    <source>
        <dbReference type="Proteomes" id="UP000683360"/>
    </source>
</evidence>
<gene>
    <name evidence="11" type="ORF">MEDL_29994</name>
</gene>
<dbReference type="PROSITE" id="PS01360">
    <property type="entry name" value="ZF_MYND_1"/>
    <property type="match status" value="1"/>
</dbReference>
<dbReference type="Pfam" id="PF01753">
    <property type="entry name" value="zf-MYND"/>
    <property type="match status" value="1"/>
</dbReference>
<dbReference type="OrthoDB" id="265776at2759"/>
<accession>A0A8S3SDS5</accession>
<feature type="compositionally biased region" description="Basic and acidic residues" evidence="7">
    <location>
        <begin position="34"/>
        <end position="63"/>
    </location>
</feature>
<dbReference type="SMR" id="A0A8S3SDS5"/>
<evidence type="ECO:0000259" key="8">
    <source>
        <dbReference type="PROSITE" id="PS50235"/>
    </source>
</evidence>
<evidence type="ECO:0000256" key="1">
    <source>
        <dbReference type="ARBA" id="ARBA00000707"/>
    </source>
</evidence>
<feature type="compositionally biased region" description="Low complexity" evidence="7">
    <location>
        <begin position="827"/>
        <end position="857"/>
    </location>
</feature>
<feature type="region of interest" description="Disordered" evidence="7">
    <location>
        <begin position="167"/>
        <end position="225"/>
    </location>
</feature>
<feature type="domain" description="USP" evidence="8">
    <location>
        <begin position="442"/>
        <end position="1219"/>
    </location>
</feature>
<comment type="caution">
    <text evidence="11">The sequence shown here is derived from an EMBL/GenBank/DDBJ whole genome shotgun (WGS) entry which is preliminary data.</text>
</comment>
<feature type="domain" description="MYND-type" evidence="9">
    <location>
        <begin position="735"/>
        <end position="776"/>
    </location>
</feature>
<keyword evidence="11" id="KW-0378">Hydrolase</keyword>
<keyword evidence="5" id="KW-0862">Zinc</keyword>
<feature type="compositionally biased region" description="Polar residues" evidence="7">
    <location>
        <begin position="182"/>
        <end position="211"/>
    </location>
</feature>
<keyword evidence="4 6" id="KW-0863">Zinc-finger</keyword>
<dbReference type="Pfam" id="PF00443">
    <property type="entry name" value="UCH"/>
    <property type="match status" value="1"/>
</dbReference>
<dbReference type="InterPro" id="IPR001394">
    <property type="entry name" value="Peptidase_C19_UCH"/>
</dbReference>
<comment type="catalytic activity">
    <reaction evidence="1">
        <text>Thiol-dependent hydrolysis of ester, thioester, amide, peptide and isopeptide bonds formed by the C-terminal Gly of ubiquitin (a 76-residue protein attached to proteins as an intracellular targeting signal).</text>
        <dbReference type="EC" id="3.4.19.12"/>
    </reaction>
</comment>
<dbReference type="CDD" id="cd06466">
    <property type="entry name" value="p23_CS_SGT1_like"/>
    <property type="match status" value="1"/>
</dbReference>
<dbReference type="Gene3D" id="3.90.70.10">
    <property type="entry name" value="Cysteine proteinases"/>
    <property type="match status" value="2"/>
</dbReference>
<feature type="domain" description="CS" evidence="10">
    <location>
        <begin position="71"/>
        <end position="159"/>
    </location>
</feature>
<dbReference type="EC" id="3.4.19.12" evidence="2"/>
<dbReference type="SUPFAM" id="SSF49764">
    <property type="entry name" value="HSP20-like chaperones"/>
    <property type="match status" value="2"/>
</dbReference>
<feature type="region of interest" description="Disordered" evidence="7">
    <location>
        <begin position="345"/>
        <end position="426"/>
    </location>
</feature>
<evidence type="ECO:0000313" key="11">
    <source>
        <dbReference type="EMBL" id="CAG2216244.1"/>
    </source>
</evidence>
<evidence type="ECO:0000256" key="3">
    <source>
        <dbReference type="ARBA" id="ARBA00022723"/>
    </source>
</evidence>